<dbReference type="InterPro" id="IPR045584">
    <property type="entry name" value="Pilin-like"/>
</dbReference>
<comment type="subcellular location">
    <subcellularLocation>
        <location evidence="1">Cell inner membrane</location>
        <topology evidence="1">Single-pass membrane protein</topology>
    </subcellularLocation>
</comment>
<dbReference type="AlphaFoldDB" id="X1MEB6"/>
<protein>
    <recommendedName>
        <fullName evidence="9">General secretion pathway GspH domain-containing protein</fullName>
    </recommendedName>
</protein>
<feature type="domain" description="General secretion pathway GspH" evidence="9">
    <location>
        <begin position="46"/>
        <end position="146"/>
    </location>
</feature>
<name>X1MEB6_9ZZZZ</name>
<dbReference type="NCBIfam" id="TIGR02532">
    <property type="entry name" value="IV_pilin_GFxxxE"/>
    <property type="match status" value="1"/>
</dbReference>
<gene>
    <name evidence="10" type="ORF">S06H3_13794</name>
</gene>
<keyword evidence="3" id="KW-0488">Methylation</keyword>
<dbReference type="EMBL" id="BARV01006730">
    <property type="protein sequence ID" value="GAI16436.1"/>
    <property type="molecule type" value="Genomic_DNA"/>
</dbReference>
<keyword evidence="5 8" id="KW-0812">Transmembrane</keyword>
<keyword evidence="2" id="KW-1003">Cell membrane</keyword>
<sequence>MIKFSIFRKGFTLIEMLIIIGIIAVLVGISIPVYRQFQPTIQLNGAVRTLVTDLRYAQQLTVTEQKEHCVRFFPGDKEYKVIQCQDPGAEKILRTISLQEIDSITVDGFSNNEVRYNPYGAVKESGTIVLENTKNQTKTIDVRPSGFVKITD</sequence>
<evidence type="ECO:0000256" key="7">
    <source>
        <dbReference type="ARBA" id="ARBA00023136"/>
    </source>
</evidence>
<dbReference type="PIRSF" id="PIRSF021292">
    <property type="entry name" value="Competence_ComGD"/>
    <property type="match status" value="1"/>
</dbReference>
<evidence type="ECO:0000313" key="10">
    <source>
        <dbReference type="EMBL" id="GAI16436.1"/>
    </source>
</evidence>
<evidence type="ECO:0000256" key="8">
    <source>
        <dbReference type="SAM" id="Phobius"/>
    </source>
</evidence>
<evidence type="ECO:0000256" key="3">
    <source>
        <dbReference type="ARBA" id="ARBA00022481"/>
    </source>
</evidence>
<evidence type="ECO:0000259" key="9">
    <source>
        <dbReference type="Pfam" id="PF12019"/>
    </source>
</evidence>
<dbReference type="PROSITE" id="PS00409">
    <property type="entry name" value="PROKAR_NTER_METHYL"/>
    <property type="match status" value="1"/>
</dbReference>
<dbReference type="InterPro" id="IPR022346">
    <property type="entry name" value="T2SS_GspH"/>
</dbReference>
<dbReference type="GO" id="GO:0030420">
    <property type="term" value="P:establishment of competence for transformation"/>
    <property type="evidence" value="ECO:0007669"/>
    <property type="project" value="InterPro"/>
</dbReference>
<feature type="transmembrane region" description="Helical" evidence="8">
    <location>
        <begin position="12"/>
        <end position="34"/>
    </location>
</feature>
<evidence type="ECO:0000256" key="1">
    <source>
        <dbReference type="ARBA" id="ARBA00004377"/>
    </source>
</evidence>
<keyword evidence="7 8" id="KW-0472">Membrane</keyword>
<dbReference type="InterPro" id="IPR012902">
    <property type="entry name" value="N_methyl_site"/>
</dbReference>
<keyword evidence="6 8" id="KW-1133">Transmembrane helix</keyword>
<accession>X1MEB6</accession>
<evidence type="ECO:0000256" key="4">
    <source>
        <dbReference type="ARBA" id="ARBA00022519"/>
    </source>
</evidence>
<evidence type="ECO:0000256" key="2">
    <source>
        <dbReference type="ARBA" id="ARBA00022475"/>
    </source>
</evidence>
<proteinExistence type="predicted"/>
<dbReference type="Pfam" id="PF12019">
    <property type="entry name" value="GspH"/>
    <property type="match status" value="1"/>
</dbReference>
<reference evidence="10" key="1">
    <citation type="journal article" date="2014" name="Front. Microbiol.">
        <title>High frequency of phylogenetically diverse reductive dehalogenase-homologous genes in deep subseafloor sedimentary metagenomes.</title>
        <authorList>
            <person name="Kawai M."/>
            <person name="Futagami T."/>
            <person name="Toyoda A."/>
            <person name="Takaki Y."/>
            <person name="Nishi S."/>
            <person name="Hori S."/>
            <person name="Arai W."/>
            <person name="Tsubouchi T."/>
            <person name="Morono Y."/>
            <person name="Uchiyama I."/>
            <person name="Ito T."/>
            <person name="Fujiyama A."/>
            <person name="Inagaki F."/>
            <person name="Takami H."/>
        </authorList>
    </citation>
    <scope>NUCLEOTIDE SEQUENCE</scope>
    <source>
        <strain evidence="10">Expedition CK06-06</strain>
    </source>
</reference>
<dbReference type="GO" id="GO:0015628">
    <property type="term" value="P:protein secretion by the type II secretion system"/>
    <property type="evidence" value="ECO:0007669"/>
    <property type="project" value="InterPro"/>
</dbReference>
<comment type="caution">
    <text evidence="10">The sequence shown here is derived from an EMBL/GenBank/DDBJ whole genome shotgun (WGS) entry which is preliminary data.</text>
</comment>
<keyword evidence="4" id="KW-0997">Cell inner membrane</keyword>
<dbReference type="SUPFAM" id="SSF54523">
    <property type="entry name" value="Pili subunits"/>
    <property type="match status" value="1"/>
</dbReference>
<evidence type="ECO:0000256" key="6">
    <source>
        <dbReference type="ARBA" id="ARBA00022989"/>
    </source>
</evidence>
<dbReference type="Pfam" id="PF07963">
    <property type="entry name" value="N_methyl"/>
    <property type="match status" value="1"/>
</dbReference>
<organism evidence="10">
    <name type="scientific">marine sediment metagenome</name>
    <dbReference type="NCBI Taxonomy" id="412755"/>
    <lineage>
        <taxon>unclassified sequences</taxon>
        <taxon>metagenomes</taxon>
        <taxon>ecological metagenomes</taxon>
    </lineage>
</organism>
<dbReference type="GO" id="GO:0015627">
    <property type="term" value="C:type II protein secretion system complex"/>
    <property type="evidence" value="ECO:0007669"/>
    <property type="project" value="InterPro"/>
</dbReference>
<evidence type="ECO:0000256" key="5">
    <source>
        <dbReference type="ARBA" id="ARBA00022692"/>
    </source>
</evidence>
<dbReference type="Gene3D" id="3.30.700.10">
    <property type="entry name" value="Glycoprotein, Type 4 Pilin"/>
    <property type="match status" value="1"/>
</dbReference>
<dbReference type="InterPro" id="IPR016785">
    <property type="entry name" value="ComGD"/>
</dbReference>
<dbReference type="GO" id="GO:0005886">
    <property type="term" value="C:plasma membrane"/>
    <property type="evidence" value="ECO:0007669"/>
    <property type="project" value="UniProtKB-SubCell"/>
</dbReference>